<feature type="compositionally biased region" description="Polar residues" evidence="3">
    <location>
        <begin position="357"/>
        <end position="376"/>
    </location>
</feature>
<dbReference type="InterPro" id="IPR058625">
    <property type="entry name" value="MdtA-like_BSH"/>
</dbReference>
<feature type="domain" description="YknX-like C-terminal permuted SH3-like" evidence="7">
    <location>
        <begin position="288"/>
        <end position="354"/>
    </location>
</feature>
<dbReference type="Pfam" id="PF25989">
    <property type="entry name" value="YknX_C"/>
    <property type="match status" value="1"/>
</dbReference>
<sequence>MSKAKQLIFLLVAGLVAGVLWHLFSSLSMQERGEIASVEEQEDAAGEQPVIVREVSFESGASTLVSVGTGQAQQSITLFPESAGQVRDVLFSAGQEVVQGDLLLALDKEDEELSVELAKLQLEDARQRLQRYESAAPSGAVSTSEVDQARNALSVAQIELAQAELAYTRRMLLAPFDGVIGIPQVDPGDRVTESTAIATLDDLSNLLVDFKIPEAYAYAIDKGQEVEAQTWALPGMDFTGTVTSLGSQIDEETRTLQVRARLPNEQGQLRTGMSFVMELPLSGELYPAVPAVAVQWDREAAYVWRVRDGQAERQTVEVVKRSEGWALLSAQLTGDDRVVVEGMQSLREGMPVEVRQRQNNTADLTNPETAGNQNDG</sequence>
<feature type="domain" description="CusB-like beta-barrel" evidence="6">
    <location>
        <begin position="208"/>
        <end position="279"/>
    </location>
</feature>
<evidence type="ECO:0000256" key="3">
    <source>
        <dbReference type="SAM" id="MobiDB-lite"/>
    </source>
</evidence>
<organism evidence="8 9">
    <name type="scientific">Fodinicurvata halophila</name>
    <dbReference type="NCBI Taxonomy" id="1419723"/>
    <lineage>
        <taxon>Bacteria</taxon>
        <taxon>Pseudomonadati</taxon>
        <taxon>Pseudomonadota</taxon>
        <taxon>Alphaproteobacteria</taxon>
        <taxon>Rhodospirillales</taxon>
        <taxon>Rhodovibrionaceae</taxon>
        <taxon>Fodinicurvata</taxon>
    </lineage>
</organism>
<evidence type="ECO:0000313" key="9">
    <source>
        <dbReference type="Proteomes" id="UP001595799"/>
    </source>
</evidence>
<feature type="domain" description="Multidrug resistance protein MdtA-like barrel-sandwich hybrid" evidence="5">
    <location>
        <begin position="78"/>
        <end position="196"/>
    </location>
</feature>
<keyword evidence="2" id="KW-0175">Coiled coil</keyword>
<evidence type="ECO:0000259" key="5">
    <source>
        <dbReference type="Pfam" id="PF25917"/>
    </source>
</evidence>
<evidence type="ECO:0000256" key="2">
    <source>
        <dbReference type="SAM" id="Coils"/>
    </source>
</evidence>
<accession>A0ABV8UJV5</accession>
<evidence type="ECO:0000313" key="8">
    <source>
        <dbReference type="EMBL" id="MFC4351324.1"/>
    </source>
</evidence>
<evidence type="ECO:0000256" key="1">
    <source>
        <dbReference type="ARBA" id="ARBA00009477"/>
    </source>
</evidence>
<dbReference type="Gene3D" id="1.10.287.470">
    <property type="entry name" value="Helix hairpin bin"/>
    <property type="match status" value="1"/>
</dbReference>
<feature type="region of interest" description="Disordered" evidence="3">
    <location>
        <begin position="353"/>
        <end position="376"/>
    </location>
</feature>
<comment type="similarity">
    <text evidence="1">Belongs to the membrane fusion protein (MFP) (TC 8.A.1) family.</text>
</comment>
<dbReference type="Pfam" id="PF25917">
    <property type="entry name" value="BSH_RND"/>
    <property type="match status" value="1"/>
</dbReference>
<evidence type="ECO:0000259" key="6">
    <source>
        <dbReference type="Pfam" id="PF25954"/>
    </source>
</evidence>
<dbReference type="EMBL" id="JBHSCW010000003">
    <property type="protein sequence ID" value="MFC4351324.1"/>
    <property type="molecule type" value="Genomic_DNA"/>
</dbReference>
<name>A0ABV8UJV5_9PROT</name>
<dbReference type="Gene3D" id="2.40.50.100">
    <property type="match status" value="1"/>
</dbReference>
<dbReference type="InterPro" id="IPR006143">
    <property type="entry name" value="RND_pump_MFP"/>
</dbReference>
<dbReference type="InterPro" id="IPR058792">
    <property type="entry name" value="Beta-barrel_RND_2"/>
</dbReference>
<dbReference type="Proteomes" id="UP001595799">
    <property type="component" value="Unassembled WGS sequence"/>
</dbReference>
<feature type="coiled-coil region" evidence="2">
    <location>
        <begin position="103"/>
        <end position="166"/>
    </location>
</feature>
<keyword evidence="4" id="KW-0472">Membrane</keyword>
<dbReference type="PANTHER" id="PTHR30469:SF11">
    <property type="entry name" value="BLL4320 PROTEIN"/>
    <property type="match status" value="1"/>
</dbReference>
<feature type="transmembrane region" description="Helical" evidence="4">
    <location>
        <begin position="7"/>
        <end position="24"/>
    </location>
</feature>
<dbReference type="Gene3D" id="2.40.420.20">
    <property type="match status" value="1"/>
</dbReference>
<proteinExistence type="inferred from homology"/>
<dbReference type="PANTHER" id="PTHR30469">
    <property type="entry name" value="MULTIDRUG RESISTANCE PROTEIN MDTA"/>
    <property type="match status" value="1"/>
</dbReference>
<comment type="caution">
    <text evidence="8">The sequence shown here is derived from an EMBL/GenBank/DDBJ whole genome shotgun (WGS) entry which is preliminary data.</text>
</comment>
<evidence type="ECO:0000259" key="7">
    <source>
        <dbReference type="Pfam" id="PF25989"/>
    </source>
</evidence>
<reference evidence="9" key="1">
    <citation type="journal article" date="2019" name="Int. J. Syst. Evol. Microbiol.">
        <title>The Global Catalogue of Microorganisms (GCM) 10K type strain sequencing project: providing services to taxonomists for standard genome sequencing and annotation.</title>
        <authorList>
            <consortium name="The Broad Institute Genomics Platform"/>
            <consortium name="The Broad Institute Genome Sequencing Center for Infectious Disease"/>
            <person name="Wu L."/>
            <person name="Ma J."/>
        </authorList>
    </citation>
    <scope>NUCLEOTIDE SEQUENCE [LARGE SCALE GENOMIC DNA]</scope>
    <source>
        <strain evidence="9">CECT 8472</strain>
    </source>
</reference>
<dbReference type="NCBIfam" id="TIGR01730">
    <property type="entry name" value="RND_mfp"/>
    <property type="match status" value="1"/>
</dbReference>
<keyword evidence="9" id="KW-1185">Reference proteome</keyword>
<keyword evidence="4" id="KW-1133">Transmembrane helix</keyword>
<dbReference type="Pfam" id="PF25954">
    <property type="entry name" value="Beta-barrel_RND_2"/>
    <property type="match status" value="1"/>
</dbReference>
<gene>
    <name evidence="8" type="ORF">ACFOW6_07195</name>
</gene>
<dbReference type="SUPFAM" id="SSF111369">
    <property type="entry name" value="HlyD-like secretion proteins"/>
    <property type="match status" value="1"/>
</dbReference>
<protein>
    <submittedName>
        <fullName evidence="8">Efflux RND transporter periplasmic adaptor subunit</fullName>
    </submittedName>
</protein>
<dbReference type="Gene3D" id="2.40.30.170">
    <property type="match status" value="1"/>
</dbReference>
<dbReference type="InterPro" id="IPR058637">
    <property type="entry name" value="YknX-like_C"/>
</dbReference>
<dbReference type="RefSeq" id="WP_382421659.1">
    <property type="nucleotide sequence ID" value="NZ_JBHSCW010000003.1"/>
</dbReference>
<keyword evidence="4" id="KW-0812">Transmembrane</keyword>
<evidence type="ECO:0000256" key="4">
    <source>
        <dbReference type="SAM" id="Phobius"/>
    </source>
</evidence>